<dbReference type="Proteomes" id="UP000048949">
    <property type="component" value="Unassembled WGS sequence"/>
</dbReference>
<organism evidence="3 4">
    <name type="scientific">Nereida ignava</name>
    <dbReference type="NCBI Taxonomy" id="282199"/>
    <lineage>
        <taxon>Bacteria</taxon>
        <taxon>Pseudomonadati</taxon>
        <taxon>Pseudomonadota</taxon>
        <taxon>Alphaproteobacteria</taxon>
        <taxon>Rhodobacterales</taxon>
        <taxon>Roseobacteraceae</taxon>
        <taxon>Nereida</taxon>
    </lineage>
</organism>
<feature type="transmembrane region" description="Helical" evidence="1">
    <location>
        <begin position="320"/>
        <end position="341"/>
    </location>
</feature>
<feature type="transmembrane region" description="Helical" evidence="1">
    <location>
        <begin position="106"/>
        <end position="125"/>
    </location>
</feature>
<accession>A0A0U1NNN3</accession>
<feature type="transmembrane region" description="Helical" evidence="1">
    <location>
        <begin position="280"/>
        <end position="300"/>
    </location>
</feature>
<sequence length="356" mass="39466">MSLIDRLRRPSGSGAFVAEIDGLRFFAILPVVLDHAWWTYRANVGDPGFALESPLGRVFSAGELGVQLFFVISGYVLGLGFFRAAKERRGVGLGRYFVRRLRRLEPPFILIMTIFFVLLVASGRFGLFDGLGHYLASITYLHGLIYLEPSPINTVTWSLEVELQFYVLAPALYAIYRLEPRLAQTLFAGGMLVFIATAYLVGDFYLTLLSHGHLFLLGAAFPLLGRFEIPARLAFVFPTALLVYFLIEADYASVWGNLAKIVLLTAIFATTLGCAPVRRFLSMPFLFVVGGACYSIYLIHYPLLSAFSKIWAATSFPGGFAVFLAVAVVVVLVVSMIFFVFAERPFMTRSAARKIA</sequence>
<dbReference type="InterPro" id="IPR050879">
    <property type="entry name" value="Acyltransferase_3"/>
</dbReference>
<dbReference type="GO" id="GO:0016747">
    <property type="term" value="F:acyltransferase activity, transferring groups other than amino-acyl groups"/>
    <property type="evidence" value="ECO:0007669"/>
    <property type="project" value="InterPro"/>
</dbReference>
<dbReference type="EC" id="2.3.1.-" evidence="3"/>
<dbReference type="GO" id="GO:0009103">
    <property type="term" value="P:lipopolysaccharide biosynthetic process"/>
    <property type="evidence" value="ECO:0007669"/>
    <property type="project" value="TreeGrafter"/>
</dbReference>
<dbReference type="EMBL" id="CVQV01000016">
    <property type="protein sequence ID" value="CRK76328.1"/>
    <property type="molecule type" value="Genomic_DNA"/>
</dbReference>
<dbReference type="GO" id="GO:0016020">
    <property type="term" value="C:membrane"/>
    <property type="evidence" value="ECO:0007669"/>
    <property type="project" value="TreeGrafter"/>
</dbReference>
<feature type="transmembrane region" description="Helical" evidence="1">
    <location>
        <begin position="253"/>
        <end position="273"/>
    </location>
</feature>
<keyword evidence="1" id="KW-0812">Transmembrane</keyword>
<evidence type="ECO:0000256" key="1">
    <source>
        <dbReference type="SAM" id="Phobius"/>
    </source>
</evidence>
<keyword evidence="4" id="KW-1185">Reference proteome</keyword>
<feature type="transmembrane region" description="Helical" evidence="1">
    <location>
        <begin position="64"/>
        <end position="85"/>
    </location>
</feature>
<dbReference type="RefSeq" id="WP_143082012.1">
    <property type="nucleotide sequence ID" value="NZ_CVPC01000016.1"/>
</dbReference>
<evidence type="ECO:0000313" key="4">
    <source>
        <dbReference type="Proteomes" id="UP000048949"/>
    </source>
</evidence>
<gene>
    <name evidence="3" type="primary">oatA</name>
    <name evidence="3" type="ORF">NIG5292_02388</name>
</gene>
<dbReference type="OrthoDB" id="9796461at2"/>
<keyword evidence="3" id="KW-0808">Transferase</keyword>
<keyword evidence="1" id="KW-1133">Transmembrane helix</keyword>
<dbReference type="Pfam" id="PF01757">
    <property type="entry name" value="Acyl_transf_3"/>
    <property type="match status" value="1"/>
</dbReference>
<protein>
    <submittedName>
        <fullName evidence="3">O-acetyltransferase OatA</fullName>
        <ecNumber evidence="3">2.3.1.-</ecNumber>
    </submittedName>
</protein>
<keyword evidence="3" id="KW-0012">Acyltransferase</keyword>
<dbReference type="STRING" id="282199.GCA_001049735_02387"/>
<proteinExistence type="predicted"/>
<evidence type="ECO:0000259" key="2">
    <source>
        <dbReference type="Pfam" id="PF01757"/>
    </source>
</evidence>
<dbReference type="PANTHER" id="PTHR23028:SF53">
    <property type="entry name" value="ACYL_TRANSF_3 DOMAIN-CONTAINING PROTEIN"/>
    <property type="match status" value="1"/>
</dbReference>
<keyword evidence="1" id="KW-0472">Membrane</keyword>
<evidence type="ECO:0000313" key="3">
    <source>
        <dbReference type="EMBL" id="CRK76328.1"/>
    </source>
</evidence>
<reference evidence="3 4" key="1">
    <citation type="submission" date="2015-04" db="EMBL/GenBank/DDBJ databases">
        <authorList>
            <person name="Syromyatnikov M.Y."/>
            <person name="Popov V.N."/>
        </authorList>
    </citation>
    <scope>NUCLEOTIDE SEQUENCE [LARGE SCALE GENOMIC DNA]</scope>
    <source>
        <strain evidence="3 4">CECT 5292</strain>
    </source>
</reference>
<dbReference type="PANTHER" id="PTHR23028">
    <property type="entry name" value="ACETYLTRANSFERASE"/>
    <property type="match status" value="1"/>
</dbReference>
<feature type="domain" description="Acyltransferase 3" evidence="2">
    <location>
        <begin position="18"/>
        <end position="338"/>
    </location>
</feature>
<dbReference type="InterPro" id="IPR002656">
    <property type="entry name" value="Acyl_transf_3_dom"/>
</dbReference>
<name>A0A0U1NNN3_9RHOB</name>
<dbReference type="AlphaFoldDB" id="A0A0U1NNN3"/>
<feature type="transmembrane region" description="Helical" evidence="1">
    <location>
        <begin position="182"/>
        <end position="208"/>
    </location>
</feature>